<dbReference type="PANTHER" id="PTHR43048:SF3">
    <property type="entry name" value="METHYLMALONYL-COA EPIMERASE, MITOCHONDRIAL"/>
    <property type="match status" value="1"/>
</dbReference>
<dbReference type="PANTHER" id="PTHR43048">
    <property type="entry name" value="METHYLMALONYL-COA EPIMERASE"/>
    <property type="match status" value="1"/>
</dbReference>
<evidence type="ECO:0000313" key="3">
    <source>
        <dbReference type="EMBL" id="MBM3095991.1"/>
    </source>
</evidence>
<dbReference type="InterPro" id="IPR037523">
    <property type="entry name" value="VOC_core"/>
</dbReference>
<dbReference type="Gene3D" id="3.10.180.10">
    <property type="entry name" value="2,3-Dihydroxybiphenyl 1,2-Dioxygenase, domain 1"/>
    <property type="match status" value="1"/>
</dbReference>
<dbReference type="Pfam" id="PF01261">
    <property type="entry name" value="AP_endonuc_2"/>
    <property type="match status" value="1"/>
</dbReference>
<dbReference type="PROSITE" id="PS51819">
    <property type="entry name" value="VOC"/>
    <property type="match status" value="1"/>
</dbReference>
<feature type="domain" description="VOC" evidence="2">
    <location>
        <begin position="256"/>
        <end position="392"/>
    </location>
</feature>
<evidence type="ECO:0000313" key="4">
    <source>
        <dbReference type="Proteomes" id="UP000744980"/>
    </source>
</evidence>
<dbReference type="GO" id="GO:0046872">
    <property type="term" value="F:metal ion binding"/>
    <property type="evidence" value="ECO:0007669"/>
    <property type="project" value="UniProtKB-KW"/>
</dbReference>
<name>A0AAW4FX10_9HYPH</name>
<dbReference type="InterPro" id="IPR004360">
    <property type="entry name" value="Glyas_Fos-R_dOase_dom"/>
</dbReference>
<sequence length="411" mass="46317">MPTLVQLYSARNVQSQTEALDRIAAVGYDGVEGCWLNFEDPAAFRKELDLRSLAMPQAHVPLEMLENAFDRVVDLTRHLDIYTVIVPGLPEDGRPSSTDGWRNLGERLDIVEGKLRALGLRFAWHNHDFELISLPDGRTPIDILLEGAPGMDWEVDVGWILRAGQDPVLWLTSYAGRIVAVHLKDIQPDILEEGWADLGFGESNWSDVFRTLRALPRLAAHVAEHDAPLDFSRFVSRWKIAHDRLSALRPGRSFEGFTHVALKVHDLDAQLSFYERVMGFREMFRLPNDDGSVFLVYLRINDRQYLELFPGAIGEHAPTPEERGYQHMCLEVADVDATVEALRARGARMCLWRDDLSGICEVEGTAITTGRDGNRQSWIKDPEGNRIELMELNLAGMQYGAMGARLSSSAR</sequence>
<dbReference type="InterPro" id="IPR036237">
    <property type="entry name" value="Xyl_isomerase-like_sf"/>
</dbReference>
<gene>
    <name evidence="3" type="ORF">GFB56_35530</name>
</gene>
<dbReference type="InterPro" id="IPR013022">
    <property type="entry name" value="Xyl_isomerase-like_TIM-brl"/>
</dbReference>
<dbReference type="Gene3D" id="3.20.20.150">
    <property type="entry name" value="Divalent-metal-dependent TIM barrel enzymes"/>
    <property type="match status" value="1"/>
</dbReference>
<accession>A0AAW4FX10</accession>
<dbReference type="SUPFAM" id="SSF54593">
    <property type="entry name" value="Glyoxalase/Bleomycin resistance protein/Dihydroxybiphenyl dioxygenase"/>
    <property type="match status" value="1"/>
</dbReference>
<dbReference type="EMBL" id="WXFA01000064">
    <property type="protein sequence ID" value="MBM3095991.1"/>
    <property type="molecule type" value="Genomic_DNA"/>
</dbReference>
<dbReference type="Proteomes" id="UP000744980">
    <property type="component" value="Unassembled WGS sequence"/>
</dbReference>
<dbReference type="AlphaFoldDB" id="A0AAW4FX10"/>
<organism evidence="3 4">
    <name type="scientific">Ensifer canadensis</name>
    <dbReference type="NCBI Taxonomy" id="555315"/>
    <lineage>
        <taxon>Bacteria</taxon>
        <taxon>Pseudomonadati</taxon>
        <taxon>Pseudomonadota</taxon>
        <taxon>Alphaproteobacteria</taxon>
        <taxon>Hyphomicrobiales</taxon>
        <taxon>Rhizobiaceae</taxon>
        <taxon>Sinorhizobium/Ensifer group</taxon>
        <taxon>Ensifer</taxon>
    </lineage>
</organism>
<dbReference type="CDD" id="cd06587">
    <property type="entry name" value="VOC"/>
    <property type="match status" value="1"/>
</dbReference>
<evidence type="ECO:0000259" key="2">
    <source>
        <dbReference type="PROSITE" id="PS51819"/>
    </source>
</evidence>
<proteinExistence type="predicted"/>
<keyword evidence="1" id="KW-0479">Metal-binding</keyword>
<dbReference type="SUPFAM" id="SSF51658">
    <property type="entry name" value="Xylose isomerase-like"/>
    <property type="match status" value="1"/>
</dbReference>
<dbReference type="InterPro" id="IPR029068">
    <property type="entry name" value="Glyas_Bleomycin-R_OHBP_Dase"/>
</dbReference>
<keyword evidence="4" id="KW-1185">Reference proteome</keyword>
<comment type="caution">
    <text evidence="3">The sequence shown here is derived from an EMBL/GenBank/DDBJ whole genome shotgun (WGS) entry which is preliminary data.</text>
</comment>
<evidence type="ECO:0000256" key="1">
    <source>
        <dbReference type="ARBA" id="ARBA00022723"/>
    </source>
</evidence>
<dbReference type="InterPro" id="IPR051785">
    <property type="entry name" value="MMCE/EMCE_epimerase"/>
</dbReference>
<dbReference type="RefSeq" id="WP_203530033.1">
    <property type="nucleotide sequence ID" value="NZ_CP083373.1"/>
</dbReference>
<protein>
    <submittedName>
        <fullName evidence="3">TIM barrel protein</fullName>
    </submittedName>
</protein>
<dbReference type="GO" id="GO:0046491">
    <property type="term" value="P:L-methylmalonyl-CoA metabolic process"/>
    <property type="evidence" value="ECO:0007669"/>
    <property type="project" value="TreeGrafter"/>
</dbReference>
<dbReference type="Pfam" id="PF00903">
    <property type="entry name" value="Glyoxalase"/>
    <property type="match status" value="1"/>
</dbReference>
<dbReference type="GO" id="GO:0004493">
    <property type="term" value="F:methylmalonyl-CoA epimerase activity"/>
    <property type="evidence" value="ECO:0007669"/>
    <property type="project" value="TreeGrafter"/>
</dbReference>
<reference evidence="3 4" key="1">
    <citation type="submission" date="2020-01" db="EMBL/GenBank/DDBJ databases">
        <title>Draft genome assembly of Ensifer adhaerens T173.</title>
        <authorList>
            <person name="Craig J.E."/>
            <person name="Stinchcombe J.R."/>
        </authorList>
    </citation>
    <scope>NUCLEOTIDE SEQUENCE [LARGE SCALE GENOMIC DNA]</scope>
    <source>
        <strain evidence="3 4">T173</strain>
    </source>
</reference>